<gene>
    <name evidence="3" type="ORF">F7R91_31735</name>
</gene>
<feature type="domain" description="MaoC-like" evidence="2">
    <location>
        <begin position="18"/>
        <end position="124"/>
    </location>
</feature>
<dbReference type="EMBL" id="VZRB01000029">
    <property type="protein sequence ID" value="KAB1141769.1"/>
    <property type="molecule type" value="Genomic_DNA"/>
</dbReference>
<dbReference type="InterPro" id="IPR002539">
    <property type="entry name" value="MaoC-like_dom"/>
</dbReference>
<dbReference type="PANTHER" id="PTHR42993:SF1">
    <property type="entry name" value="MAOC-LIKE DEHYDRATASE DOMAIN-CONTAINING PROTEIN"/>
    <property type="match status" value="1"/>
</dbReference>
<organism evidence="3 4">
    <name type="scientific">Streptomyces luteolifulvus</name>
    <dbReference type="NCBI Taxonomy" id="2615112"/>
    <lineage>
        <taxon>Bacteria</taxon>
        <taxon>Bacillati</taxon>
        <taxon>Actinomycetota</taxon>
        <taxon>Actinomycetes</taxon>
        <taxon>Kitasatosporales</taxon>
        <taxon>Streptomycetaceae</taxon>
        <taxon>Streptomyces</taxon>
    </lineage>
</organism>
<dbReference type="Pfam" id="PF01575">
    <property type="entry name" value="MaoC_dehydratas"/>
    <property type="match status" value="1"/>
</dbReference>
<sequence>MTDHEVLRPTTVDELVALVGRELGPTAWHPLTQQQIDTFADVTGDHQWIHVDLERAAAGPFGTTIGHGLFTLALGPAFMEELMAFDGFAHSLNYGYNKVRFPHPRPVGSKVRMRATITDVTPIGDGSAQITAAQYFEVEGIEKPVCVAESIGRFTEHEEDAA</sequence>
<dbReference type="AlphaFoldDB" id="A0A6H9UUN4"/>
<evidence type="ECO:0000256" key="1">
    <source>
        <dbReference type="ARBA" id="ARBA00005254"/>
    </source>
</evidence>
<dbReference type="CDD" id="cd03450">
    <property type="entry name" value="NodN"/>
    <property type="match status" value="1"/>
</dbReference>
<comment type="similarity">
    <text evidence="1">Belongs to the enoyl-CoA hydratase/isomerase family.</text>
</comment>
<dbReference type="RefSeq" id="WP_150954753.1">
    <property type="nucleotide sequence ID" value="NZ_VZRB01000029.1"/>
</dbReference>
<comment type="caution">
    <text evidence="3">The sequence shown here is derived from an EMBL/GenBank/DDBJ whole genome shotgun (WGS) entry which is preliminary data.</text>
</comment>
<dbReference type="Gene3D" id="3.10.129.10">
    <property type="entry name" value="Hotdog Thioesterase"/>
    <property type="match status" value="1"/>
</dbReference>
<dbReference type="SUPFAM" id="SSF54637">
    <property type="entry name" value="Thioesterase/thiol ester dehydrase-isomerase"/>
    <property type="match status" value="1"/>
</dbReference>
<evidence type="ECO:0000313" key="4">
    <source>
        <dbReference type="Proteomes" id="UP000442707"/>
    </source>
</evidence>
<dbReference type="PANTHER" id="PTHR42993">
    <property type="entry name" value="MAOC-LIKE DEHYDRATASE DOMAIN-CONTAINING PROTEIN"/>
    <property type="match status" value="1"/>
</dbReference>
<proteinExistence type="inferred from homology"/>
<dbReference type="InterPro" id="IPR029069">
    <property type="entry name" value="HotDog_dom_sf"/>
</dbReference>
<dbReference type="Proteomes" id="UP000442707">
    <property type="component" value="Unassembled WGS sequence"/>
</dbReference>
<keyword evidence="4" id="KW-1185">Reference proteome</keyword>
<evidence type="ECO:0000259" key="2">
    <source>
        <dbReference type="Pfam" id="PF01575"/>
    </source>
</evidence>
<name>A0A6H9UUN4_9ACTN</name>
<accession>A0A6H9UUN4</accession>
<evidence type="ECO:0000313" key="3">
    <source>
        <dbReference type="EMBL" id="KAB1141769.1"/>
    </source>
</evidence>
<reference evidence="3 4" key="1">
    <citation type="submission" date="2019-09" db="EMBL/GenBank/DDBJ databases">
        <title>Screening of Novel Bioactive Compounds from Soil-Associated.</title>
        <authorList>
            <person name="Zhao S."/>
        </authorList>
    </citation>
    <scope>NUCLEOTIDE SEQUENCE [LARGE SCALE GENOMIC DNA]</scope>
    <source>
        <strain evidence="3 4">HIT-DPA4</strain>
    </source>
</reference>
<dbReference type="InterPro" id="IPR039375">
    <property type="entry name" value="NodN-like"/>
</dbReference>
<protein>
    <submittedName>
        <fullName evidence="3">MaoC family dehydratase</fullName>
    </submittedName>
</protein>